<keyword evidence="1" id="KW-1133">Transmembrane helix</keyword>
<proteinExistence type="predicted"/>
<comment type="caution">
    <text evidence="2">The sequence shown here is derived from an EMBL/GenBank/DDBJ whole genome shotgun (WGS) entry which is preliminary data.</text>
</comment>
<keyword evidence="1" id="KW-0472">Membrane</keyword>
<protein>
    <recommendedName>
        <fullName evidence="3">Tetratricopeptide repeat protein</fullName>
    </recommendedName>
</protein>
<reference evidence="2" key="1">
    <citation type="journal article" date="2020" name="mSystems">
        <title>Genome- and Community-Level Interaction Insights into Carbon Utilization and Element Cycling Functions of Hydrothermarchaeota in Hydrothermal Sediment.</title>
        <authorList>
            <person name="Zhou Z."/>
            <person name="Liu Y."/>
            <person name="Xu W."/>
            <person name="Pan J."/>
            <person name="Luo Z.H."/>
            <person name="Li M."/>
        </authorList>
    </citation>
    <scope>NUCLEOTIDE SEQUENCE [LARGE SCALE GENOMIC DNA]</scope>
    <source>
        <strain evidence="2">SpSt-402</strain>
    </source>
</reference>
<accession>A0A832H1R1</accession>
<keyword evidence="1" id="KW-0812">Transmembrane</keyword>
<dbReference type="AlphaFoldDB" id="A0A832H1R1"/>
<feature type="transmembrane region" description="Helical" evidence="1">
    <location>
        <begin position="12"/>
        <end position="32"/>
    </location>
</feature>
<evidence type="ECO:0008006" key="3">
    <source>
        <dbReference type="Google" id="ProtNLM"/>
    </source>
</evidence>
<evidence type="ECO:0000256" key="1">
    <source>
        <dbReference type="SAM" id="Phobius"/>
    </source>
</evidence>
<organism evidence="2">
    <name type="scientific">Oscillatoriales cyanobacterium SpSt-402</name>
    <dbReference type="NCBI Taxonomy" id="2282168"/>
    <lineage>
        <taxon>Bacteria</taxon>
        <taxon>Bacillati</taxon>
        <taxon>Cyanobacteriota</taxon>
        <taxon>Cyanophyceae</taxon>
        <taxon>Oscillatoriophycideae</taxon>
        <taxon>Oscillatoriales</taxon>
    </lineage>
</organism>
<evidence type="ECO:0000313" key="2">
    <source>
        <dbReference type="EMBL" id="HGW93701.1"/>
    </source>
</evidence>
<gene>
    <name evidence="2" type="ORF">ENR47_05385</name>
</gene>
<name>A0A832H1R1_9CYAN</name>
<sequence length="266" mass="30387">MKSEFNRSWRDWIKFGVLTAIATAAFLGVIALQRSRLREPSLWLEDPVQASEQEKFRLELLKQTPSFGFDNLFADWVFLNFLQYYGDDDARDKTGYALSPEYFDIVTRRDPRFAGAYIFLSNSVSHQAGRPELAVEMMQRGADALSPQIDPLAFQVWRFMSLDQLLLLGDIPGARRSLEMAAQWVEDTPYAELNAVFRQTAEFLRKDPNSKPVRVSAWAAIYQQAAMVGDQQTQERAKREIFRLGGKIFEKDGKLVVQPPPSIPAK</sequence>
<dbReference type="EMBL" id="DSRD01000351">
    <property type="protein sequence ID" value="HGW93701.1"/>
    <property type="molecule type" value="Genomic_DNA"/>
</dbReference>